<dbReference type="SUPFAM" id="SSF51556">
    <property type="entry name" value="Metallo-dependent hydrolases"/>
    <property type="match status" value="1"/>
</dbReference>
<dbReference type="Gene3D" id="3.20.20.140">
    <property type="entry name" value="Metal-dependent hydrolases"/>
    <property type="match status" value="1"/>
</dbReference>
<dbReference type="PANTHER" id="PTHR22642">
    <property type="entry name" value="IMIDAZOLONEPROPIONASE"/>
    <property type="match status" value="1"/>
</dbReference>
<dbReference type="OrthoDB" id="9767366at2"/>
<evidence type="ECO:0000259" key="1">
    <source>
        <dbReference type="Pfam" id="PF07969"/>
    </source>
</evidence>
<dbReference type="Gene3D" id="2.30.40.10">
    <property type="entry name" value="Urease, subunit C, domain 1"/>
    <property type="match status" value="1"/>
</dbReference>
<reference evidence="2 3" key="1">
    <citation type="submission" date="2016-10" db="EMBL/GenBank/DDBJ databases">
        <authorList>
            <person name="de Groot N.N."/>
        </authorList>
    </citation>
    <scope>NUCLEOTIDE SEQUENCE [LARGE SCALE GENOMIC DNA]</scope>
    <source>
        <strain evidence="2 3">CGMCC 1.3702</strain>
    </source>
</reference>
<organism evidence="2 3">
    <name type="scientific">Lentibacillus halodurans</name>
    <dbReference type="NCBI Taxonomy" id="237679"/>
    <lineage>
        <taxon>Bacteria</taxon>
        <taxon>Bacillati</taxon>
        <taxon>Bacillota</taxon>
        <taxon>Bacilli</taxon>
        <taxon>Bacillales</taxon>
        <taxon>Bacillaceae</taxon>
        <taxon>Lentibacillus</taxon>
    </lineage>
</organism>
<dbReference type="CDD" id="cd01300">
    <property type="entry name" value="YtcJ_like"/>
    <property type="match status" value="1"/>
</dbReference>
<dbReference type="RefSeq" id="WP_090237281.1">
    <property type="nucleotide sequence ID" value="NZ_FOJW01000007.1"/>
</dbReference>
<dbReference type="Gene3D" id="3.10.310.70">
    <property type="match status" value="1"/>
</dbReference>
<dbReference type="SUPFAM" id="SSF51338">
    <property type="entry name" value="Composite domain of metallo-dependent hydrolases"/>
    <property type="match status" value="1"/>
</dbReference>
<evidence type="ECO:0000313" key="2">
    <source>
        <dbReference type="EMBL" id="SFB11143.1"/>
    </source>
</evidence>
<dbReference type="InterPro" id="IPR033932">
    <property type="entry name" value="YtcJ-like"/>
</dbReference>
<proteinExistence type="predicted"/>
<dbReference type="InterPro" id="IPR013108">
    <property type="entry name" value="Amidohydro_3"/>
</dbReference>
<feature type="domain" description="Amidohydrolase 3" evidence="1">
    <location>
        <begin position="49"/>
        <end position="526"/>
    </location>
</feature>
<dbReference type="Proteomes" id="UP000198642">
    <property type="component" value="Unassembled WGS sequence"/>
</dbReference>
<dbReference type="PANTHER" id="PTHR22642:SF2">
    <property type="entry name" value="PROTEIN LONG AFTER FAR-RED 3"/>
    <property type="match status" value="1"/>
</dbReference>
<dbReference type="STRING" id="237679.SAMN04488072_10769"/>
<name>A0A1I0YG50_9BACI</name>
<dbReference type="GO" id="GO:0016810">
    <property type="term" value="F:hydrolase activity, acting on carbon-nitrogen (but not peptide) bonds"/>
    <property type="evidence" value="ECO:0007669"/>
    <property type="project" value="InterPro"/>
</dbReference>
<protein>
    <recommendedName>
        <fullName evidence="1">Amidohydrolase 3 domain-containing protein</fullName>
    </recommendedName>
</protein>
<dbReference type="Pfam" id="PF07969">
    <property type="entry name" value="Amidohydro_3"/>
    <property type="match status" value="1"/>
</dbReference>
<dbReference type="EMBL" id="FOJW01000007">
    <property type="protein sequence ID" value="SFB11143.1"/>
    <property type="molecule type" value="Genomic_DNA"/>
</dbReference>
<sequence>MRKIYINGKFYTFDLVKPSAESVVVENGRFIDMGTTDHMLLYWESPDSEIINLYGKAVTPGLTDSHLHLSAIAHHFLDLDVTGVTSKQEMLEKVRTHAKTLKRGEWVLGRGWDENLFTDSGIPTIDELDSVAPHHPLFIPRICNHACLVNSKALEVSHYHPSMSIPEGGSIVLDENRKPTGLLLESASELITRHIPEKSYDELKRALRQTIKFAMTKGLTSAHTNDPRFLGGFNQTYQLYDELLNQEELGLRCNLLIDHEYLNDLKANGMYAGYGNETLQIGAVKLFADGALGRRTALLSAPYHDAPGAHGEAMFDQETLYRMVQDARELSMPIAVHAIGDQALENILDILDKYPAASYRDRIIHVQILREELIKRLAVPGRIADVQPRFVASDFPWVKERLGEKRTELSYAWKTLMESGVTCAGGSDSPVEPIDPLLGIHAAVTRKTPGKTHSGWNNPEKLSMTEAFRLFTEFGAYPTNEETIKGTISRGKLGDMTVFSKDPFKMEDPDELLDTDIKMTIIGGEVKYRKI</sequence>
<gene>
    <name evidence="2" type="ORF">SAMN04488072_10769</name>
</gene>
<dbReference type="InterPro" id="IPR032466">
    <property type="entry name" value="Metal_Hydrolase"/>
</dbReference>
<evidence type="ECO:0000313" key="3">
    <source>
        <dbReference type="Proteomes" id="UP000198642"/>
    </source>
</evidence>
<keyword evidence="3" id="KW-1185">Reference proteome</keyword>
<dbReference type="AlphaFoldDB" id="A0A1I0YG50"/>
<dbReference type="InterPro" id="IPR011059">
    <property type="entry name" value="Metal-dep_hydrolase_composite"/>
</dbReference>
<accession>A0A1I0YG50</accession>